<feature type="region of interest" description="Disordered" evidence="1">
    <location>
        <begin position="286"/>
        <end position="369"/>
    </location>
</feature>
<feature type="compositionally biased region" description="Polar residues" evidence="1">
    <location>
        <begin position="234"/>
        <end position="243"/>
    </location>
</feature>
<feature type="compositionally biased region" description="Basic and acidic residues" evidence="1">
    <location>
        <begin position="308"/>
        <end position="317"/>
    </location>
</feature>
<dbReference type="Proteomes" id="UP001150538">
    <property type="component" value="Unassembled WGS sequence"/>
</dbReference>
<reference evidence="2" key="1">
    <citation type="submission" date="2022-07" db="EMBL/GenBank/DDBJ databases">
        <title>Phylogenomic reconstructions and comparative analyses of Kickxellomycotina fungi.</title>
        <authorList>
            <person name="Reynolds N.K."/>
            <person name="Stajich J.E."/>
            <person name="Barry K."/>
            <person name="Grigoriev I.V."/>
            <person name="Crous P."/>
            <person name="Smith M.E."/>
        </authorList>
    </citation>
    <scope>NUCLEOTIDE SEQUENCE</scope>
    <source>
        <strain evidence="2">NBRC 100468</strain>
    </source>
</reference>
<dbReference type="AlphaFoldDB" id="A0A9W8DUE5"/>
<feature type="compositionally biased region" description="Basic residues" evidence="1">
    <location>
        <begin position="126"/>
        <end position="136"/>
    </location>
</feature>
<accession>A0A9W8DUE5</accession>
<feature type="compositionally biased region" description="Polar residues" evidence="1">
    <location>
        <begin position="214"/>
        <end position="227"/>
    </location>
</feature>
<sequence length="465" mass="51233">MGLMKKIRNSYLFTHLEVGKYTKRRTSNTKDFESQSPKFYEQNYIDGQYVNTASPSLDQAAANVVYGRNGVPDTGLGGNYHRYSKSLSSGLDNIKKPPYSVKEASTTPMPNIGTVKSAKEAPVGARKPRFPRGARRRSAEEEEEKKKRATIYDEEFSHAFGYDRNSIFVEPMCDFLPSSNNVPPSIQRQKSMAEIGKSVSMRNPKPVNPRLAQLKQSPASASDSTLNKPLDLTSGANSSGVNTAGSSVPRPRPRPGAGSRTAANRSTMYDPRSLSSVDYYYFSPTKGQPDARVSKSGKIAPSKSNPFDLHKNEERAQAQRPAPLSPSNSLPPLTPDFETSTTSNSPPTPRDLVMSRTRSELSRPMSSRRRVANTMYVPAASSSEIEKFEAIFSPNAGNQRAHLNPSATLPTNTVTMARSKTNTSGRSISLRDDPISMAERKHLITPILPNIDQHIHSRTTQQLYC</sequence>
<keyword evidence="3" id="KW-1185">Reference proteome</keyword>
<organism evidence="2 3">
    <name type="scientific">Mycoemilia scoparia</name>
    <dbReference type="NCBI Taxonomy" id="417184"/>
    <lineage>
        <taxon>Eukaryota</taxon>
        <taxon>Fungi</taxon>
        <taxon>Fungi incertae sedis</taxon>
        <taxon>Zoopagomycota</taxon>
        <taxon>Kickxellomycotina</taxon>
        <taxon>Kickxellomycetes</taxon>
        <taxon>Kickxellales</taxon>
        <taxon>Kickxellaceae</taxon>
        <taxon>Mycoemilia</taxon>
    </lineage>
</organism>
<name>A0A9W8DUE5_9FUNG</name>
<evidence type="ECO:0000256" key="1">
    <source>
        <dbReference type="SAM" id="MobiDB-lite"/>
    </source>
</evidence>
<dbReference type="OrthoDB" id="5566167at2759"/>
<evidence type="ECO:0000313" key="3">
    <source>
        <dbReference type="Proteomes" id="UP001150538"/>
    </source>
</evidence>
<proteinExistence type="predicted"/>
<feature type="compositionally biased region" description="Low complexity" evidence="1">
    <location>
        <begin position="321"/>
        <end position="331"/>
    </location>
</feature>
<gene>
    <name evidence="2" type="ORF">H4219_002173</name>
</gene>
<dbReference type="EMBL" id="JANBPU010000032">
    <property type="protein sequence ID" value="KAJ1919124.1"/>
    <property type="molecule type" value="Genomic_DNA"/>
</dbReference>
<evidence type="ECO:0000313" key="2">
    <source>
        <dbReference type="EMBL" id="KAJ1919124.1"/>
    </source>
</evidence>
<protein>
    <submittedName>
        <fullName evidence="2">Uncharacterized protein</fullName>
    </submittedName>
</protein>
<feature type="region of interest" description="Disordered" evidence="1">
    <location>
        <begin position="98"/>
        <end position="147"/>
    </location>
</feature>
<feature type="compositionally biased region" description="Low complexity" evidence="1">
    <location>
        <begin position="244"/>
        <end position="263"/>
    </location>
</feature>
<comment type="caution">
    <text evidence="2">The sequence shown here is derived from an EMBL/GenBank/DDBJ whole genome shotgun (WGS) entry which is preliminary data.</text>
</comment>
<feature type="region of interest" description="Disordered" evidence="1">
    <location>
        <begin position="199"/>
        <end position="270"/>
    </location>
</feature>